<accession>A0A023F199</accession>
<dbReference type="GO" id="GO:0030154">
    <property type="term" value="P:cell differentiation"/>
    <property type="evidence" value="ECO:0007669"/>
    <property type="project" value="UniProtKB-KW"/>
</dbReference>
<keyword evidence="10" id="KW-0175">Coiled coil</keyword>
<keyword evidence="11" id="KW-0539">Nucleus</keyword>
<dbReference type="AlphaFoldDB" id="A0A023F199"/>
<dbReference type="GO" id="GO:0007346">
    <property type="term" value="P:regulation of mitotic cell cycle"/>
    <property type="evidence" value="ECO:0007669"/>
    <property type="project" value="TreeGrafter"/>
</dbReference>
<keyword evidence="8" id="KW-0221">Differentiation</keyword>
<reference evidence="18" key="1">
    <citation type="journal article" date="2014" name="PLoS Negl. Trop. Dis.">
        <title>An updated insight into the Sialotranscriptome of Triatoma infestans: developmental stage and geographic variations.</title>
        <authorList>
            <person name="Schwarz A."/>
            <person name="Medrano-Mercado N."/>
            <person name="Schaub G.A."/>
            <person name="Struchiner C.J."/>
            <person name="Bargues M.D."/>
            <person name="Levy M.Z."/>
            <person name="Ribeiro J.M."/>
        </authorList>
    </citation>
    <scope>NUCLEOTIDE SEQUENCE</scope>
    <source>
        <strain evidence="18">Chile</strain>
        <tissue evidence="18">Salivary glands</tissue>
    </source>
</reference>
<sequence>MHPFNHKTVFLLDHTPFFRTSCESIVEFDLTKTRGPGFIPLAPIHKSLWTCCVESATEYCRIVWDLFPIGKLIRFIASDITAHSLNTWNQSQQNVSHLLNGLAQVGVPPAATQDNSKFSIFPGLIAAVQAMCECSEQQHEKRTSLNENTIQVVNRCRVICITSFVSNDISRIIEDRLQQDIIRGNKIAVASDLLIPVDACELVVLNVHSNGCTMEDIPKHKVSTILESETYHVKASGGLANKLSSLILAHYNLASTTVTGIPMKEEQNASSSANYDVEIYHPAEAHDALFRGCGVDIMSLMTTKEGFDYSTITLKWCTPRGLSNNELYICSSVHRITPVDINSRPSLCLINFLLGGRSVMLEVSRRGGAKALSHLLAARGGQIYMHSLTIGRSPLEDPPSISEGAGGRVTDYRITDFGTFMQQNKLFPLKSGKVQGTTFKRTRARLERHTKFWPMTISSTTIFNYKQYLEPILTLMLQPELRDSDVIQCKQCIYSLVGNEAKHEPLTSTGQRSKGPKREEQYKQMWTELEAFLRAHCITDKHINILNCLLEVRSRDLSSDGDKVELDQALRELDQLSSERASVIRATTDSPLSPDAAVPVVRKTVLELWLEKFAPKNTRPEFVGLSSAQITPNGKMKFKLYANLNRTKSFARPRKDTEFS</sequence>
<evidence type="ECO:0000256" key="5">
    <source>
        <dbReference type="ARBA" id="ARBA00022490"/>
    </source>
</evidence>
<dbReference type="GO" id="GO:0032039">
    <property type="term" value="C:integrator complex"/>
    <property type="evidence" value="ECO:0007669"/>
    <property type="project" value="TreeGrafter"/>
</dbReference>
<evidence type="ECO:0000256" key="15">
    <source>
        <dbReference type="ARBA" id="ARBA00032585"/>
    </source>
</evidence>
<comment type="subcellular location">
    <subcellularLocation>
        <location evidence="2">Cytoplasm</location>
        <location evidence="2">Perinuclear region</location>
    </subcellularLocation>
    <subcellularLocation>
        <location evidence="1">Nucleus</location>
    </subcellularLocation>
</comment>
<keyword evidence="9" id="KW-0744">Spermatogenesis</keyword>
<comment type="similarity">
    <text evidence="16">Belongs to the Integrator subunit 13 family.</text>
</comment>
<evidence type="ECO:0000256" key="12">
    <source>
        <dbReference type="ARBA" id="ARBA00023254"/>
    </source>
</evidence>
<evidence type="ECO:0000256" key="11">
    <source>
        <dbReference type="ARBA" id="ARBA00023242"/>
    </source>
</evidence>
<dbReference type="Pfam" id="PF10221">
    <property type="entry name" value="Mat89Bb"/>
    <property type="match status" value="1"/>
</dbReference>
<dbReference type="InterPro" id="IPR019355">
    <property type="entry name" value="Cell_cycle_regulator_Mat89Bb"/>
</dbReference>
<keyword evidence="12" id="KW-0469">Meiosis</keyword>
<evidence type="ECO:0000256" key="6">
    <source>
        <dbReference type="ARBA" id="ARBA00022618"/>
    </source>
</evidence>
<dbReference type="GO" id="GO:0051321">
    <property type="term" value="P:meiotic cell cycle"/>
    <property type="evidence" value="ECO:0007669"/>
    <property type="project" value="UniProtKB-KW"/>
</dbReference>
<protein>
    <recommendedName>
        <fullName evidence="3">Protein asunder</fullName>
    </recommendedName>
    <alternativeName>
        <fullName evidence="15">Cell cycle regulator Mat89Bb</fullName>
    </alternativeName>
    <alternativeName>
        <fullName evidence="14">Set apart in position or space protein</fullName>
    </alternativeName>
</protein>
<name>A0A023F199_TRIIF</name>
<evidence type="ECO:0000256" key="13">
    <source>
        <dbReference type="ARBA" id="ARBA00023306"/>
    </source>
</evidence>
<dbReference type="GO" id="GO:0007283">
    <property type="term" value="P:spermatogenesis"/>
    <property type="evidence" value="ECO:0007669"/>
    <property type="project" value="UniProtKB-KW"/>
</dbReference>
<keyword evidence="7" id="KW-0498">Mitosis</keyword>
<evidence type="ECO:0000256" key="16">
    <source>
        <dbReference type="ARBA" id="ARBA00061603"/>
    </source>
</evidence>
<evidence type="ECO:0000256" key="17">
    <source>
        <dbReference type="ARBA" id="ARBA00065185"/>
    </source>
</evidence>
<dbReference type="GO" id="GO:0051642">
    <property type="term" value="P:centrosome localization"/>
    <property type="evidence" value="ECO:0007669"/>
    <property type="project" value="TreeGrafter"/>
</dbReference>
<keyword evidence="6" id="KW-0132">Cell division</keyword>
<dbReference type="GO" id="GO:0051301">
    <property type="term" value="P:cell division"/>
    <property type="evidence" value="ECO:0007669"/>
    <property type="project" value="UniProtKB-KW"/>
</dbReference>
<evidence type="ECO:0000256" key="9">
    <source>
        <dbReference type="ARBA" id="ARBA00022871"/>
    </source>
</evidence>
<evidence type="ECO:0000256" key="3">
    <source>
        <dbReference type="ARBA" id="ARBA00020501"/>
    </source>
</evidence>
<keyword evidence="4" id="KW-0217">Developmental protein</keyword>
<dbReference type="PANTHER" id="PTHR12955:SF1">
    <property type="entry name" value="INTEGRATOR COMPLEX SUBUNIT 13"/>
    <property type="match status" value="1"/>
</dbReference>
<evidence type="ECO:0000256" key="1">
    <source>
        <dbReference type="ARBA" id="ARBA00004123"/>
    </source>
</evidence>
<keyword evidence="5" id="KW-0963">Cytoplasm</keyword>
<evidence type="ECO:0000256" key="4">
    <source>
        <dbReference type="ARBA" id="ARBA00022473"/>
    </source>
</evidence>
<keyword evidence="13" id="KW-0131">Cell cycle</keyword>
<dbReference type="GO" id="GO:0048471">
    <property type="term" value="C:perinuclear region of cytoplasm"/>
    <property type="evidence" value="ECO:0007669"/>
    <property type="project" value="UniProtKB-SubCell"/>
</dbReference>
<dbReference type="PANTHER" id="PTHR12955">
    <property type="entry name" value="SARCOMA ANTIGEN NY-SAR-95-RELATED"/>
    <property type="match status" value="1"/>
</dbReference>
<proteinExistence type="evidence at transcript level"/>
<evidence type="ECO:0000256" key="14">
    <source>
        <dbReference type="ARBA" id="ARBA00030658"/>
    </source>
</evidence>
<dbReference type="EMBL" id="GBBI01003654">
    <property type="protein sequence ID" value="JAC15058.1"/>
    <property type="molecule type" value="mRNA"/>
</dbReference>
<organism evidence="18">
    <name type="scientific">Triatoma infestans</name>
    <name type="common">Assassin bug</name>
    <dbReference type="NCBI Taxonomy" id="30076"/>
    <lineage>
        <taxon>Eukaryota</taxon>
        <taxon>Metazoa</taxon>
        <taxon>Ecdysozoa</taxon>
        <taxon>Arthropoda</taxon>
        <taxon>Hexapoda</taxon>
        <taxon>Insecta</taxon>
        <taxon>Pterygota</taxon>
        <taxon>Neoptera</taxon>
        <taxon>Paraneoptera</taxon>
        <taxon>Hemiptera</taxon>
        <taxon>Heteroptera</taxon>
        <taxon>Panheteroptera</taxon>
        <taxon>Cimicomorpha</taxon>
        <taxon>Reduviidae</taxon>
        <taxon>Triatominae</taxon>
        <taxon>Triatoma</taxon>
    </lineage>
</organism>
<evidence type="ECO:0000256" key="7">
    <source>
        <dbReference type="ARBA" id="ARBA00022776"/>
    </source>
</evidence>
<comment type="subunit">
    <text evidence="17">Belongs to the multiprotein complex Integrator, at least composed of IntS1, IntS2, IntS3, IntS4, omd/IntS5, IntS6, defl/IntS7, IntS8, IntS9, IntS10, IntS11, IntS12, asun/IntS13, IntS14 and IntS15. The core complex associates with protein phosphatase 2A subunits mts/PP2A and Pp2A-29B, to form the Integrator-PP2A (INTAC) complex.</text>
</comment>
<evidence type="ECO:0000256" key="10">
    <source>
        <dbReference type="ARBA" id="ARBA00023054"/>
    </source>
</evidence>
<evidence type="ECO:0000256" key="8">
    <source>
        <dbReference type="ARBA" id="ARBA00022782"/>
    </source>
</evidence>
<evidence type="ECO:0000313" key="18">
    <source>
        <dbReference type="EMBL" id="JAC15058.1"/>
    </source>
</evidence>
<evidence type="ECO:0000256" key="2">
    <source>
        <dbReference type="ARBA" id="ARBA00004556"/>
    </source>
</evidence>